<dbReference type="InterPro" id="IPR039870">
    <property type="entry name" value="Coa4-like"/>
</dbReference>
<reference evidence="2 3" key="1">
    <citation type="journal article" date="2023" name="Elife">
        <title>Identification of key yeast species and microbe-microbe interactions impacting larval growth of Drosophila in the wild.</title>
        <authorList>
            <person name="Mure A."/>
            <person name="Sugiura Y."/>
            <person name="Maeda R."/>
            <person name="Honda K."/>
            <person name="Sakurai N."/>
            <person name="Takahashi Y."/>
            <person name="Watada M."/>
            <person name="Katoh T."/>
            <person name="Gotoh A."/>
            <person name="Gotoh Y."/>
            <person name="Taniguchi I."/>
            <person name="Nakamura K."/>
            <person name="Hayashi T."/>
            <person name="Katayama T."/>
            <person name="Uemura T."/>
            <person name="Hattori Y."/>
        </authorList>
    </citation>
    <scope>NUCLEOTIDE SEQUENCE [LARGE SCALE GENOMIC DNA]</scope>
    <source>
        <strain evidence="2 3">KH-74</strain>
    </source>
</reference>
<dbReference type="GO" id="GO:0033617">
    <property type="term" value="P:mitochondrial respiratory chain complex IV assembly"/>
    <property type="evidence" value="ECO:0007669"/>
    <property type="project" value="InterPro"/>
</dbReference>
<dbReference type="AlphaFoldDB" id="A0AAV5RYV8"/>
<comment type="caution">
    <text evidence="2">The sequence shown here is derived from an EMBL/GenBank/DDBJ whole genome shotgun (WGS) entry which is preliminary data.</text>
</comment>
<dbReference type="GO" id="GO:0005758">
    <property type="term" value="C:mitochondrial intermembrane space"/>
    <property type="evidence" value="ECO:0007669"/>
    <property type="project" value="InterPro"/>
</dbReference>
<name>A0AAV5RYV8_MAUHU</name>
<proteinExistence type="predicted"/>
<gene>
    <name evidence="2" type="ORF">DAKH74_029620</name>
</gene>
<dbReference type="EMBL" id="BTGD01000008">
    <property type="protein sequence ID" value="GMM56346.1"/>
    <property type="molecule type" value="Genomic_DNA"/>
</dbReference>
<keyword evidence="3" id="KW-1185">Reference proteome</keyword>
<sequence length="93" mass="10700">MSTPHTDTDTETTADSDYTAQAREELAALEEEGDPDAWDARITDTGCYAENMALQLCHADTGDWRQCMREMQAFRECWEQHGNRERVNTVDRK</sequence>
<evidence type="ECO:0000256" key="1">
    <source>
        <dbReference type="SAM" id="MobiDB-lite"/>
    </source>
</evidence>
<dbReference type="PROSITE" id="PS51808">
    <property type="entry name" value="CHCH"/>
    <property type="match status" value="1"/>
</dbReference>
<organism evidence="2 3">
    <name type="scientific">Maudiozyma humilis</name>
    <name type="common">Sour dough yeast</name>
    <name type="synonym">Kazachstania humilis</name>
    <dbReference type="NCBI Taxonomy" id="51915"/>
    <lineage>
        <taxon>Eukaryota</taxon>
        <taxon>Fungi</taxon>
        <taxon>Dikarya</taxon>
        <taxon>Ascomycota</taxon>
        <taxon>Saccharomycotina</taxon>
        <taxon>Saccharomycetes</taxon>
        <taxon>Saccharomycetales</taxon>
        <taxon>Saccharomycetaceae</taxon>
        <taxon>Maudiozyma</taxon>
    </lineage>
</organism>
<dbReference type="PANTHER" id="PTHR13639">
    <property type="entry name" value="CYTOCHROME C OXIDASE ASSEMBLY FACTOR 4 HOMOLOG, MITOCHONDRIAL"/>
    <property type="match status" value="1"/>
</dbReference>
<dbReference type="Proteomes" id="UP001377567">
    <property type="component" value="Unassembled WGS sequence"/>
</dbReference>
<dbReference type="PANTHER" id="PTHR13639:SF2">
    <property type="entry name" value="CYTOCHROME C OXIDASE ASSEMBLY FACTOR 4 HOMOLOG, MITOCHONDRIAL"/>
    <property type="match status" value="1"/>
</dbReference>
<accession>A0AAV5RYV8</accession>
<feature type="region of interest" description="Disordered" evidence="1">
    <location>
        <begin position="1"/>
        <end position="23"/>
    </location>
</feature>
<protein>
    <submittedName>
        <fullName evidence="2">Coa4 protein</fullName>
    </submittedName>
</protein>
<evidence type="ECO:0000313" key="3">
    <source>
        <dbReference type="Proteomes" id="UP001377567"/>
    </source>
</evidence>
<evidence type="ECO:0000313" key="2">
    <source>
        <dbReference type="EMBL" id="GMM56346.1"/>
    </source>
</evidence>